<proteinExistence type="predicted"/>
<evidence type="ECO:0000313" key="1">
    <source>
        <dbReference type="EMBL" id="QJC21639.1"/>
    </source>
</evidence>
<organism evidence="1 2">
    <name type="scientific">Arcanobacterium buesumense</name>
    <dbReference type="NCBI Taxonomy" id="2722751"/>
    <lineage>
        <taxon>Bacteria</taxon>
        <taxon>Bacillati</taxon>
        <taxon>Actinomycetota</taxon>
        <taxon>Actinomycetes</taxon>
        <taxon>Actinomycetales</taxon>
        <taxon>Actinomycetaceae</taxon>
        <taxon>Arcanobacterium</taxon>
    </lineage>
</organism>
<dbReference type="AlphaFoldDB" id="A0A6H2EKZ3"/>
<name>A0A6H2EKZ3_9ACTO</name>
<sequence>MFHIKRKFPTYLVDDKGVSPITASKIAGGEESWIAAWPTRVAIVHEAKIQHMFEWYEIETAAWDETKRIFTMTFVDSQQEPIEIQFALDANDSLLTMIHERVERSIVCQGFAELPSGGTARGQVRRRADESLFVQLIVDKQPSGEDLKEIGRLEAELRDLVGLDE</sequence>
<protein>
    <submittedName>
        <fullName evidence="1">Uncharacterized protein</fullName>
    </submittedName>
</protein>
<dbReference type="KEGG" id="arca:HC352_03375"/>
<dbReference type="Proteomes" id="UP000502298">
    <property type="component" value="Chromosome"/>
</dbReference>
<keyword evidence="2" id="KW-1185">Reference proteome</keyword>
<evidence type="ECO:0000313" key="2">
    <source>
        <dbReference type="Proteomes" id="UP000502298"/>
    </source>
</evidence>
<dbReference type="RefSeq" id="WP_168917579.1">
    <property type="nucleotide sequence ID" value="NZ_CP050804.1"/>
</dbReference>
<gene>
    <name evidence="1" type="ORF">HC352_03375</name>
</gene>
<reference evidence="1 2" key="1">
    <citation type="submission" date="2020-03" db="EMBL/GenBank/DDBJ databases">
        <title>Complete genome of Arcanobacterium buesumensis sp. nov. strain 2701.</title>
        <authorList>
            <person name="Borowiak M."/>
            <person name="Alssahen M."/>
            <person name="Laemmler C."/>
            <person name="Malorny B."/>
            <person name="Hassan A."/>
            <person name="Prenger-Berninghoff E."/>
            <person name="Ploetz M."/>
            <person name="Abdulmawjood A."/>
        </authorList>
    </citation>
    <scope>NUCLEOTIDE SEQUENCE [LARGE SCALE GENOMIC DNA]</scope>
    <source>
        <strain evidence="1 2">2701</strain>
    </source>
</reference>
<accession>A0A6H2EKZ3</accession>
<dbReference type="EMBL" id="CP050804">
    <property type="protein sequence ID" value="QJC21639.1"/>
    <property type="molecule type" value="Genomic_DNA"/>
</dbReference>